<evidence type="ECO:0000313" key="1">
    <source>
        <dbReference type="EMBL" id="QHU21519.1"/>
    </source>
</evidence>
<name>A0A6C0KV99_9ZZZZ</name>
<protein>
    <submittedName>
        <fullName evidence="1">Uncharacterized protein</fullName>
    </submittedName>
</protein>
<organism evidence="1">
    <name type="scientific">viral metagenome</name>
    <dbReference type="NCBI Taxonomy" id="1070528"/>
    <lineage>
        <taxon>unclassified sequences</taxon>
        <taxon>metagenomes</taxon>
        <taxon>organismal metagenomes</taxon>
    </lineage>
</organism>
<sequence length="133" mass="15784">MLPKIKSLSELDYILNDIDEKQNLEKLSSKSFNCGLTKFQKEIKKEIQKEIINPKQYGLEKSPRIIPSYYLKNGNLLHIDFYEVIKDDIRNSRKLNEYQLKYIKTLNEERKIEIIELFNDCNAILVSLMNDIL</sequence>
<dbReference type="EMBL" id="MN740990">
    <property type="protein sequence ID" value="QHU21519.1"/>
    <property type="molecule type" value="Genomic_DNA"/>
</dbReference>
<dbReference type="AlphaFoldDB" id="A0A6C0KV99"/>
<proteinExistence type="predicted"/>
<accession>A0A6C0KV99</accession>
<reference evidence="1" key="1">
    <citation type="journal article" date="2020" name="Nature">
        <title>Giant virus diversity and host interactions through global metagenomics.</title>
        <authorList>
            <person name="Schulz F."/>
            <person name="Roux S."/>
            <person name="Paez-Espino D."/>
            <person name="Jungbluth S."/>
            <person name="Walsh D.A."/>
            <person name="Denef V.J."/>
            <person name="McMahon K.D."/>
            <person name="Konstantinidis K.T."/>
            <person name="Eloe-Fadrosh E.A."/>
            <person name="Kyrpides N.C."/>
            <person name="Woyke T."/>
        </authorList>
    </citation>
    <scope>NUCLEOTIDE SEQUENCE</scope>
    <source>
        <strain evidence="1">GVMAG-S-3300013094-109</strain>
    </source>
</reference>